<dbReference type="GO" id="GO:0008199">
    <property type="term" value="F:ferric iron binding"/>
    <property type="evidence" value="ECO:0007669"/>
    <property type="project" value="InterPro"/>
</dbReference>
<accession>A0A4R3JXX1</accession>
<comment type="similarity">
    <text evidence="1 4">Belongs to the frataxin family.</text>
</comment>
<dbReference type="AlphaFoldDB" id="A0A4R3JXX1"/>
<evidence type="ECO:0000256" key="3">
    <source>
        <dbReference type="ARBA" id="ARBA00023004"/>
    </source>
</evidence>
<sequence length="105" mass="11514">MDEREYQTQADAVLARIEEGVEGSGAEVECERAGSGILELEFDDGSKIVINKQAAVQEIWVAARSGGFHYRWQDGQWRDTRTGEELFAALSRLASEQAGAPVNLA</sequence>
<dbReference type="InterPro" id="IPR002908">
    <property type="entry name" value="Frataxin/CyaY"/>
</dbReference>
<keyword evidence="3 4" id="KW-0408">Iron</keyword>
<dbReference type="PROSITE" id="PS50810">
    <property type="entry name" value="FRATAXIN_2"/>
    <property type="match status" value="1"/>
</dbReference>
<dbReference type="Proteomes" id="UP000295135">
    <property type="component" value="Unassembled WGS sequence"/>
</dbReference>
<dbReference type="GO" id="GO:0005829">
    <property type="term" value="C:cytosol"/>
    <property type="evidence" value="ECO:0007669"/>
    <property type="project" value="TreeGrafter"/>
</dbReference>
<dbReference type="EMBL" id="SLZY01000002">
    <property type="protein sequence ID" value="TCS73359.1"/>
    <property type="molecule type" value="Genomic_DNA"/>
</dbReference>
<dbReference type="SMART" id="SM01219">
    <property type="entry name" value="Frataxin_Cyay"/>
    <property type="match status" value="1"/>
</dbReference>
<dbReference type="PANTHER" id="PTHR16821">
    <property type="entry name" value="FRATAXIN"/>
    <property type="match status" value="1"/>
</dbReference>
<evidence type="ECO:0000313" key="6">
    <source>
        <dbReference type="Proteomes" id="UP000295135"/>
    </source>
</evidence>
<dbReference type="PANTHER" id="PTHR16821:SF2">
    <property type="entry name" value="FRATAXIN, MITOCHONDRIAL"/>
    <property type="match status" value="1"/>
</dbReference>
<dbReference type="GO" id="GO:0008198">
    <property type="term" value="F:ferrous iron binding"/>
    <property type="evidence" value="ECO:0007669"/>
    <property type="project" value="TreeGrafter"/>
</dbReference>
<comment type="caution">
    <text evidence="5">The sequence shown here is derived from an EMBL/GenBank/DDBJ whole genome shotgun (WGS) entry which is preliminary data.</text>
</comment>
<dbReference type="HAMAP" id="MF_00142">
    <property type="entry name" value="CyaY"/>
    <property type="match status" value="1"/>
</dbReference>
<keyword evidence="2 4" id="KW-0479">Metal-binding</keyword>
<evidence type="ECO:0000256" key="1">
    <source>
        <dbReference type="ARBA" id="ARBA00008183"/>
    </source>
</evidence>
<comment type="function">
    <text evidence="4">Involved in iron-sulfur (Fe-S) cluster assembly. May act as a regulator of Fe-S biogenesis.</text>
</comment>
<name>A0A4R3JXX1_9PROT</name>
<dbReference type="NCBIfam" id="TIGR03421">
    <property type="entry name" value="FeS_CyaY"/>
    <property type="match status" value="1"/>
</dbReference>
<dbReference type="InterPro" id="IPR020895">
    <property type="entry name" value="Frataxin_CS"/>
</dbReference>
<dbReference type="PROSITE" id="PS01344">
    <property type="entry name" value="FRATAXIN_1"/>
    <property type="match status" value="1"/>
</dbReference>
<evidence type="ECO:0000256" key="4">
    <source>
        <dbReference type="HAMAP-Rule" id="MF_00142"/>
    </source>
</evidence>
<dbReference type="SUPFAM" id="SSF55387">
    <property type="entry name" value="Frataxin/Nqo15-like"/>
    <property type="match status" value="1"/>
</dbReference>
<dbReference type="GO" id="GO:0016226">
    <property type="term" value="P:iron-sulfur cluster assembly"/>
    <property type="evidence" value="ECO:0007669"/>
    <property type="project" value="UniProtKB-UniRule"/>
</dbReference>
<dbReference type="InterPro" id="IPR047584">
    <property type="entry name" value="CyaY"/>
</dbReference>
<evidence type="ECO:0000313" key="5">
    <source>
        <dbReference type="EMBL" id="TCS73359.1"/>
    </source>
</evidence>
<dbReference type="InterPro" id="IPR036524">
    <property type="entry name" value="Frataxin/CyaY_sf"/>
</dbReference>
<reference evidence="5 6" key="1">
    <citation type="submission" date="2019-03" db="EMBL/GenBank/DDBJ databases">
        <title>Genomic Encyclopedia of Type Strains, Phase IV (KMG-IV): sequencing the most valuable type-strain genomes for metagenomic binning, comparative biology and taxonomic classification.</title>
        <authorList>
            <person name="Goeker M."/>
        </authorList>
    </citation>
    <scope>NUCLEOTIDE SEQUENCE [LARGE SCALE GENOMIC DNA]</scope>
    <source>
        <strain evidence="5 6">DSM 103923</strain>
    </source>
</reference>
<proteinExistence type="inferred from homology"/>
<protein>
    <recommendedName>
        <fullName evidence="4">Iron-sulfur cluster assembly protein CyaY</fullName>
    </recommendedName>
</protein>
<dbReference type="Pfam" id="PF01491">
    <property type="entry name" value="Frataxin_Cyay"/>
    <property type="match status" value="1"/>
</dbReference>
<organism evidence="5 6">
    <name type="scientific">Sulfuritortus calidifontis</name>
    <dbReference type="NCBI Taxonomy" id="1914471"/>
    <lineage>
        <taxon>Bacteria</taxon>
        <taxon>Pseudomonadati</taxon>
        <taxon>Pseudomonadota</taxon>
        <taxon>Betaproteobacteria</taxon>
        <taxon>Nitrosomonadales</taxon>
        <taxon>Thiobacillaceae</taxon>
        <taxon>Sulfuritortus</taxon>
    </lineage>
</organism>
<gene>
    <name evidence="4" type="primary">cyaY</name>
    <name evidence="5" type="ORF">EDC61_102129</name>
</gene>
<dbReference type="Gene3D" id="3.30.920.10">
    <property type="entry name" value="Frataxin/CyaY"/>
    <property type="match status" value="1"/>
</dbReference>
<evidence type="ECO:0000256" key="2">
    <source>
        <dbReference type="ARBA" id="ARBA00022723"/>
    </source>
</evidence>
<keyword evidence="6" id="KW-1185">Reference proteome</keyword>
<dbReference type="RefSeq" id="WP_126458608.1">
    <property type="nucleotide sequence ID" value="NZ_AP018721.1"/>
</dbReference>
<dbReference type="OrthoDB" id="285675at2"/>